<sequence length="239" mass="27768">MHYYNLSLNPILDIVLATTKQGKPVILMSGYKFSKKQVYSQKTHWQCTRRSCSCRALLHTLEDMTVPNIILSGYKFCKKQVRGLKTHWQCTHTPGGCRAVLHTLEDLTMIKYAIFTISPKGKPNIIISGYKFCIKEAIFKKSSRGQRVIFLSGYRFCKNKVMGKKTYWQCATHKHRGCRAKLHTIDDDTIIKCYNELYSRFQKEANLLLYMRDTNSISTKWLVRRLTGIALSKTNMDNY</sequence>
<keyword evidence="1" id="KW-0479">Metal-binding</keyword>
<gene>
    <name evidence="5" type="ORF">OBRU01_16401</name>
</gene>
<dbReference type="AlphaFoldDB" id="A0A0L7L381"/>
<dbReference type="EMBL" id="JTDY01003328">
    <property type="protein sequence ID" value="KOB69729.1"/>
    <property type="molecule type" value="Genomic_DNA"/>
</dbReference>
<organism evidence="5 6">
    <name type="scientific">Operophtera brumata</name>
    <name type="common">Winter moth</name>
    <name type="synonym">Phalaena brumata</name>
    <dbReference type="NCBI Taxonomy" id="104452"/>
    <lineage>
        <taxon>Eukaryota</taxon>
        <taxon>Metazoa</taxon>
        <taxon>Ecdysozoa</taxon>
        <taxon>Arthropoda</taxon>
        <taxon>Hexapoda</taxon>
        <taxon>Insecta</taxon>
        <taxon>Pterygota</taxon>
        <taxon>Neoptera</taxon>
        <taxon>Endopterygota</taxon>
        <taxon>Lepidoptera</taxon>
        <taxon>Glossata</taxon>
        <taxon>Ditrysia</taxon>
        <taxon>Geometroidea</taxon>
        <taxon>Geometridae</taxon>
        <taxon>Larentiinae</taxon>
        <taxon>Operophtera</taxon>
    </lineage>
</organism>
<dbReference type="Gene3D" id="2.20.25.240">
    <property type="match status" value="3"/>
</dbReference>
<evidence type="ECO:0000256" key="3">
    <source>
        <dbReference type="ARBA" id="ARBA00022833"/>
    </source>
</evidence>
<feature type="domain" description="FLYWCH-type" evidence="4">
    <location>
        <begin position="139"/>
        <end position="195"/>
    </location>
</feature>
<evidence type="ECO:0000256" key="1">
    <source>
        <dbReference type="ARBA" id="ARBA00022723"/>
    </source>
</evidence>
<evidence type="ECO:0000259" key="4">
    <source>
        <dbReference type="Pfam" id="PF04500"/>
    </source>
</evidence>
<reference evidence="5 6" key="1">
    <citation type="journal article" date="2015" name="Genome Biol. Evol.">
        <title>The genome of winter moth (Operophtera brumata) provides a genomic perspective on sexual dimorphism and phenology.</title>
        <authorList>
            <person name="Derks M.F."/>
            <person name="Smit S."/>
            <person name="Salis L."/>
            <person name="Schijlen E."/>
            <person name="Bossers A."/>
            <person name="Mateman C."/>
            <person name="Pijl A.S."/>
            <person name="de Ridder D."/>
            <person name="Groenen M.A."/>
            <person name="Visser M.E."/>
            <person name="Megens H.J."/>
        </authorList>
    </citation>
    <scope>NUCLEOTIDE SEQUENCE [LARGE SCALE GENOMIC DNA]</scope>
    <source>
        <strain evidence="5">WM2013NL</strain>
        <tissue evidence="5">Head and thorax</tissue>
    </source>
</reference>
<protein>
    <submittedName>
        <fullName evidence="5">Modifier of mdg4</fullName>
    </submittedName>
</protein>
<evidence type="ECO:0000256" key="2">
    <source>
        <dbReference type="ARBA" id="ARBA00022771"/>
    </source>
</evidence>
<keyword evidence="6" id="KW-1185">Reference proteome</keyword>
<keyword evidence="2" id="KW-0863">Zinc-finger</keyword>
<feature type="domain" description="FLYWCH-type" evidence="4">
    <location>
        <begin position="18"/>
        <end position="63"/>
    </location>
</feature>
<accession>A0A0L7L381</accession>
<name>A0A0L7L381_OPEBR</name>
<dbReference type="Pfam" id="PF04500">
    <property type="entry name" value="FLYWCH"/>
    <property type="match status" value="2"/>
</dbReference>
<comment type="caution">
    <text evidence="5">The sequence shown here is derived from an EMBL/GenBank/DDBJ whole genome shotgun (WGS) entry which is preliminary data.</text>
</comment>
<evidence type="ECO:0000313" key="5">
    <source>
        <dbReference type="EMBL" id="KOB69729.1"/>
    </source>
</evidence>
<dbReference type="GO" id="GO:0008270">
    <property type="term" value="F:zinc ion binding"/>
    <property type="evidence" value="ECO:0007669"/>
    <property type="project" value="UniProtKB-KW"/>
</dbReference>
<dbReference type="Proteomes" id="UP000037510">
    <property type="component" value="Unassembled WGS sequence"/>
</dbReference>
<evidence type="ECO:0000313" key="6">
    <source>
        <dbReference type="Proteomes" id="UP000037510"/>
    </source>
</evidence>
<proteinExistence type="predicted"/>
<dbReference type="InterPro" id="IPR007588">
    <property type="entry name" value="Znf_FLYWCH"/>
</dbReference>
<keyword evidence="3" id="KW-0862">Zinc</keyword>